<dbReference type="PRINTS" id="PR00625">
    <property type="entry name" value="JDOMAIN"/>
</dbReference>
<gene>
    <name evidence="3" type="ORF">BVC80_5831g1</name>
</gene>
<accession>A0A200PT91</accession>
<dbReference type="Proteomes" id="UP000195402">
    <property type="component" value="Unassembled WGS sequence"/>
</dbReference>
<feature type="domain" description="J" evidence="2">
    <location>
        <begin position="10"/>
        <end position="79"/>
    </location>
</feature>
<dbReference type="InParanoid" id="A0A200PT91"/>
<dbReference type="EMBL" id="MVGT01004084">
    <property type="protein sequence ID" value="OVA01424.1"/>
    <property type="molecule type" value="Genomic_DNA"/>
</dbReference>
<evidence type="ECO:0000256" key="1">
    <source>
        <dbReference type="SAM" id="MobiDB-lite"/>
    </source>
</evidence>
<dbReference type="Pfam" id="PF00226">
    <property type="entry name" value="DnaJ"/>
    <property type="match status" value="1"/>
</dbReference>
<comment type="caution">
    <text evidence="3">The sequence shown here is derived from an EMBL/GenBank/DDBJ whole genome shotgun (WGS) entry which is preliminary data.</text>
</comment>
<dbReference type="CDD" id="cd06257">
    <property type="entry name" value="DnaJ"/>
    <property type="match status" value="1"/>
</dbReference>
<sequence>MDTEEERSRSYYGMLGVDRDSSASEIRRAYRKLAMKWHPDRWTRTPSLLGEAKQKFQKIQEAYSVLSDKRKRTMYDAGLYDPNQEEEEEGDHDEGFSDFLQEMVSLMASVKRKENNKVYSMEELQQMFMEMVQGFDDYSSHLPCFDVFRTEESSSPSSSSSCCSPILAEDFCRSSKRPRSRWESNHHPFMVRDSSTVQ</sequence>
<dbReference type="SMART" id="SM00271">
    <property type="entry name" value="DnaJ"/>
    <property type="match status" value="1"/>
</dbReference>
<keyword evidence="4" id="KW-1185">Reference proteome</keyword>
<dbReference type="OrthoDB" id="10250354at2759"/>
<dbReference type="InterPro" id="IPR001623">
    <property type="entry name" value="DnaJ_domain"/>
</dbReference>
<evidence type="ECO:0000313" key="3">
    <source>
        <dbReference type="EMBL" id="OVA01424.1"/>
    </source>
</evidence>
<proteinExistence type="predicted"/>
<evidence type="ECO:0000313" key="4">
    <source>
        <dbReference type="Proteomes" id="UP000195402"/>
    </source>
</evidence>
<organism evidence="3 4">
    <name type="scientific">Macleaya cordata</name>
    <name type="common">Five-seeded plume-poppy</name>
    <name type="synonym">Bocconia cordata</name>
    <dbReference type="NCBI Taxonomy" id="56857"/>
    <lineage>
        <taxon>Eukaryota</taxon>
        <taxon>Viridiplantae</taxon>
        <taxon>Streptophyta</taxon>
        <taxon>Embryophyta</taxon>
        <taxon>Tracheophyta</taxon>
        <taxon>Spermatophyta</taxon>
        <taxon>Magnoliopsida</taxon>
        <taxon>Ranunculales</taxon>
        <taxon>Papaveraceae</taxon>
        <taxon>Papaveroideae</taxon>
        <taxon>Macleaya</taxon>
    </lineage>
</organism>
<protein>
    <submittedName>
        <fullName evidence="3">DnaJ domain</fullName>
    </submittedName>
</protein>
<dbReference type="STRING" id="56857.A0A200PT91"/>
<dbReference type="SUPFAM" id="SSF46565">
    <property type="entry name" value="Chaperone J-domain"/>
    <property type="match status" value="1"/>
</dbReference>
<evidence type="ECO:0000259" key="2">
    <source>
        <dbReference type="PROSITE" id="PS50076"/>
    </source>
</evidence>
<dbReference type="PANTHER" id="PTHR44743:SF10">
    <property type="entry name" value="J DOMAIN-CONTAINING PROTEIN"/>
    <property type="match status" value="1"/>
</dbReference>
<dbReference type="Gene3D" id="1.10.287.110">
    <property type="entry name" value="DnaJ domain"/>
    <property type="match status" value="1"/>
</dbReference>
<dbReference type="AlphaFoldDB" id="A0A200PT91"/>
<dbReference type="PROSITE" id="PS50076">
    <property type="entry name" value="DNAJ_2"/>
    <property type="match status" value="1"/>
</dbReference>
<dbReference type="InterPro" id="IPR036869">
    <property type="entry name" value="J_dom_sf"/>
</dbReference>
<name>A0A200PT91_MACCD</name>
<feature type="region of interest" description="Disordered" evidence="1">
    <location>
        <begin position="175"/>
        <end position="198"/>
    </location>
</feature>
<dbReference type="PROSITE" id="PS00636">
    <property type="entry name" value="DNAJ_1"/>
    <property type="match status" value="1"/>
</dbReference>
<dbReference type="InterPro" id="IPR018253">
    <property type="entry name" value="DnaJ_domain_CS"/>
</dbReference>
<reference evidence="3 4" key="1">
    <citation type="journal article" date="2017" name="Mol. Plant">
        <title>The Genome of Medicinal Plant Macleaya cordata Provides New Insights into Benzylisoquinoline Alkaloids Metabolism.</title>
        <authorList>
            <person name="Liu X."/>
            <person name="Liu Y."/>
            <person name="Huang P."/>
            <person name="Ma Y."/>
            <person name="Qing Z."/>
            <person name="Tang Q."/>
            <person name="Cao H."/>
            <person name="Cheng P."/>
            <person name="Zheng Y."/>
            <person name="Yuan Z."/>
            <person name="Zhou Y."/>
            <person name="Liu J."/>
            <person name="Tang Z."/>
            <person name="Zhuo Y."/>
            <person name="Zhang Y."/>
            <person name="Yu L."/>
            <person name="Huang J."/>
            <person name="Yang P."/>
            <person name="Peng Q."/>
            <person name="Zhang J."/>
            <person name="Jiang W."/>
            <person name="Zhang Z."/>
            <person name="Lin K."/>
            <person name="Ro D.K."/>
            <person name="Chen X."/>
            <person name="Xiong X."/>
            <person name="Shang Y."/>
            <person name="Huang S."/>
            <person name="Zeng J."/>
        </authorList>
    </citation>
    <scope>NUCLEOTIDE SEQUENCE [LARGE SCALE GENOMIC DNA]</scope>
    <source>
        <strain evidence="4">cv. BLH2017</strain>
        <tissue evidence="3">Root</tissue>
    </source>
</reference>
<dbReference type="PANTHER" id="PTHR44743">
    <property type="entry name" value="PUTATIVE, EXPRESSED-RELATED"/>
    <property type="match status" value="1"/>
</dbReference>
<dbReference type="OMA" id="RMQPQAQ"/>